<keyword evidence="3" id="KW-1185">Reference proteome</keyword>
<dbReference type="InterPro" id="IPR003615">
    <property type="entry name" value="HNH_nuc"/>
</dbReference>
<feature type="domain" description="HNH nuclease" evidence="1">
    <location>
        <begin position="292"/>
        <end position="341"/>
    </location>
</feature>
<accession>A0A2S5REA4</accession>
<dbReference type="NCBIfam" id="NF045952">
    <property type="entry name" value="MAG4270_fam"/>
    <property type="match status" value="1"/>
</dbReference>
<proteinExistence type="predicted"/>
<dbReference type="Pfam" id="PF13391">
    <property type="entry name" value="HNH_2"/>
    <property type="match status" value="1"/>
</dbReference>
<dbReference type="AlphaFoldDB" id="A0A2S5REA4"/>
<dbReference type="RefSeq" id="WP_181021232.1">
    <property type="nucleotide sequence ID" value="NZ_PHNF01000003.1"/>
</dbReference>
<name>A0A2S5REA4_9MOLU</name>
<reference evidence="2 3" key="1">
    <citation type="submission" date="2017-11" db="EMBL/GenBank/DDBJ databases">
        <title>Genome sequence of Mesoplasma corruscae ELCA-2 (ATCC 49579).</title>
        <authorList>
            <person name="Lo W.-S."/>
            <person name="Kuo C.-H."/>
        </authorList>
    </citation>
    <scope>NUCLEOTIDE SEQUENCE [LARGE SCALE GENOMIC DNA]</scope>
    <source>
        <strain evidence="2 3">ELCA-2</strain>
    </source>
</reference>
<evidence type="ECO:0000259" key="1">
    <source>
        <dbReference type="Pfam" id="PF13391"/>
    </source>
</evidence>
<evidence type="ECO:0000313" key="3">
    <source>
        <dbReference type="Proteomes" id="UP000239785"/>
    </source>
</evidence>
<dbReference type="EMBL" id="PHNF01000003">
    <property type="protein sequence ID" value="PPE05656.1"/>
    <property type="molecule type" value="Genomic_DNA"/>
</dbReference>
<gene>
    <name evidence="2" type="ORF">MCORR_v1c06830</name>
</gene>
<protein>
    <recommendedName>
        <fullName evidence="1">HNH nuclease domain-containing protein</fullName>
    </recommendedName>
</protein>
<sequence length="395" mass="47183">MAIRYLKVEFGSKKYLKLGSKSNKYSFSGTIFYVFNENGFITQTFTQINEGCEYRTNDAQMQKTEYWRNQKFIELRKEIFPFTDKPEIKTLTKEEVKIINSKMQNNSIFTTHLKTNEFLTGSNTSGSETKLNNSPILIDGIKNNTTKYKFYRFINFFKKITLSKEGRTKFEYTDLKEINMINIDDFFEEFDIHKKTFLEYNFDISIDNYEEYENQKYAKLEDNVLADTLILIKQKKVCDSYYKEGLEILKKTYEMNEMTVETFKRRLRTIFSFRVEALSKKLLIKNYIKNSNFPIVEKAHIVQFSYLVEILKDYESAIDPYNCLLLEPNLHKAFDSNEIYFSSTGKIIYNNTPRGELIQKEYNQIELKEEIVKNDKFLKYIEWDISLNNRKIFNF</sequence>
<organism evidence="2 3">
    <name type="scientific">Mesoplasma corruscae</name>
    <dbReference type="NCBI Taxonomy" id="216874"/>
    <lineage>
        <taxon>Bacteria</taxon>
        <taxon>Bacillati</taxon>
        <taxon>Mycoplasmatota</taxon>
        <taxon>Mollicutes</taxon>
        <taxon>Entomoplasmatales</taxon>
        <taxon>Entomoplasmataceae</taxon>
        <taxon>Mesoplasma</taxon>
    </lineage>
</organism>
<dbReference type="Proteomes" id="UP000239785">
    <property type="component" value="Unassembled WGS sequence"/>
</dbReference>
<evidence type="ECO:0000313" key="2">
    <source>
        <dbReference type="EMBL" id="PPE05656.1"/>
    </source>
</evidence>
<comment type="caution">
    <text evidence="2">The sequence shown here is derived from an EMBL/GenBank/DDBJ whole genome shotgun (WGS) entry which is preliminary data.</text>
</comment>